<dbReference type="Pfam" id="PF10011">
    <property type="entry name" value="DUF2254"/>
    <property type="match status" value="1"/>
</dbReference>
<evidence type="ECO:0000313" key="2">
    <source>
        <dbReference type="EMBL" id="TGY94357.1"/>
    </source>
</evidence>
<dbReference type="RefSeq" id="WP_135943553.1">
    <property type="nucleotide sequence ID" value="NZ_BMEI01000001.1"/>
</dbReference>
<sequence length="416" mass="45018">MFSKFGFLLRQGLRSIWFRPALFTVAALAITLITPVFDRFMPDAWEAVVKAETVDSILTILASSLLAVAIFSLSTMVAAFRAASDSATPRARPLVIEDETAQNAVATFIGAFLFSLLGIIGLATNLYDDTGQVMLFVMTLVLIAIVVVMLIRWIRTLSLMGDVGEAIQRVENAGLTAFKARLHAPNYGGRPARAFPQESWPVVTRQPGFVQVIDGNALLKVCKEQGVEIDIVTPIGAFSDPASPLVRVTGELEEDAIETVRNAFVTGPRRTYASDPHFALIALAEIALRALSPGVNDPGTAVEAVRSIERTLLGWREQSRQCEPEEPREGLYGPALDPAEMLGEPLLMISRDGAGFYEVGATLQAALAGLKAGDSEAFGKAADELSEEAFERARKAMAYASDVERLARKRRKSGFA</sequence>
<reference evidence="2 3" key="1">
    <citation type="journal article" date="2013" name="Int. J. Syst. Evol. Microbiol.">
        <title>Marinicauda pacifica gen. nov., sp. nov., a prosthecate alphaproteobacterium of the family Hyphomonadaceae isolated from deep seawater.</title>
        <authorList>
            <person name="Zhang X.Y."/>
            <person name="Li G.W."/>
            <person name="Wang C.S."/>
            <person name="Zhang Y.J."/>
            <person name="Xu X.W."/>
            <person name="Li H."/>
            <person name="Liu A."/>
            <person name="Liu C."/>
            <person name="Xie B.B."/>
            <person name="Qin Q.L."/>
            <person name="Xu Z."/>
            <person name="Chen X.L."/>
            <person name="Zhou B.C."/>
            <person name="Zhang Y.Z."/>
        </authorList>
    </citation>
    <scope>NUCLEOTIDE SEQUENCE [LARGE SCALE GENOMIC DNA]</scope>
    <source>
        <strain evidence="2 3">P-1 km-3</strain>
    </source>
</reference>
<feature type="transmembrane region" description="Helical" evidence="1">
    <location>
        <begin position="104"/>
        <end position="127"/>
    </location>
</feature>
<feature type="transmembrane region" description="Helical" evidence="1">
    <location>
        <begin position="133"/>
        <end position="151"/>
    </location>
</feature>
<feature type="transmembrane region" description="Helical" evidence="1">
    <location>
        <begin position="16"/>
        <end position="37"/>
    </location>
</feature>
<comment type="caution">
    <text evidence="2">The sequence shown here is derived from an EMBL/GenBank/DDBJ whole genome shotgun (WGS) entry which is preliminary data.</text>
</comment>
<name>A0A4S2HE77_9PROT</name>
<keyword evidence="1" id="KW-0812">Transmembrane</keyword>
<keyword evidence="1" id="KW-1133">Transmembrane helix</keyword>
<keyword evidence="3" id="KW-1185">Reference proteome</keyword>
<dbReference type="Proteomes" id="UP000305451">
    <property type="component" value="Unassembled WGS sequence"/>
</dbReference>
<evidence type="ECO:0000256" key="1">
    <source>
        <dbReference type="SAM" id="Phobius"/>
    </source>
</evidence>
<dbReference type="EMBL" id="SRXV01000001">
    <property type="protein sequence ID" value="TGY94357.1"/>
    <property type="molecule type" value="Genomic_DNA"/>
</dbReference>
<evidence type="ECO:0000313" key="3">
    <source>
        <dbReference type="Proteomes" id="UP000305451"/>
    </source>
</evidence>
<feature type="transmembrane region" description="Helical" evidence="1">
    <location>
        <begin position="57"/>
        <end position="83"/>
    </location>
</feature>
<protein>
    <submittedName>
        <fullName evidence="2">DUF2254 domain-containing protein</fullName>
    </submittedName>
</protein>
<accession>A0A4S2HE77</accession>
<dbReference type="OrthoDB" id="2955631at2"/>
<organism evidence="2 3">
    <name type="scientific">Marinicauda pacifica</name>
    <dbReference type="NCBI Taxonomy" id="1133559"/>
    <lineage>
        <taxon>Bacteria</taxon>
        <taxon>Pseudomonadati</taxon>
        <taxon>Pseudomonadota</taxon>
        <taxon>Alphaproteobacteria</taxon>
        <taxon>Maricaulales</taxon>
        <taxon>Maricaulaceae</taxon>
        <taxon>Marinicauda</taxon>
    </lineage>
</organism>
<gene>
    <name evidence="2" type="ORF">E5162_03525</name>
</gene>
<proteinExistence type="predicted"/>
<dbReference type="AlphaFoldDB" id="A0A4S2HE77"/>
<dbReference type="InterPro" id="IPR018723">
    <property type="entry name" value="DUF2254_membrane"/>
</dbReference>
<keyword evidence="1" id="KW-0472">Membrane</keyword>